<dbReference type="Pfam" id="PF04055">
    <property type="entry name" value="Radical_SAM"/>
    <property type="match status" value="1"/>
</dbReference>
<dbReference type="SUPFAM" id="SSF102114">
    <property type="entry name" value="Radical SAM enzymes"/>
    <property type="match status" value="1"/>
</dbReference>
<evidence type="ECO:0000256" key="4">
    <source>
        <dbReference type="ARBA" id="ARBA00022490"/>
    </source>
</evidence>
<dbReference type="InterPro" id="IPR040072">
    <property type="entry name" value="Methyltransferase_A"/>
</dbReference>
<keyword evidence="5" id="KW-0698">rRNA processing</keyword>
<keyword evidence="7 15" id="KW-0808">Transferase</keyword>
<dbReference type="NCBIfam" id="TIGR04432">
    <property type="entry name" value="rSAM_Cfr"/>
    <property type="match status" value="1"/>
</dbReference>
<keyword evidence="16" id="KW-1185">Reference proteome</keyword>
<keyword evidence="10" id="KW-0408">Iron</keyword>
<dbReference type="AlphaFoldDB" id="A0A1M6TA70"/>
<accession>A0A1M6TA70</accession>
<evidence type="ECO:0000256" key="7">
    <source>
        <dbReference type="ARBA" id="ARBA00022679"/>
    </source>
</evidence>
<dbReference type="Gene3D" id="1.10.150.530">
    <property type="match status" value="1"/>
</dbReference>
<dbReference type="InterPro" id="IPR058240">
    <property type="entry name" value="rSAM_sf"/>
</dbReference>
<dbReference type="GO" id="GO:0051539">
    <property type="term" value="F:4 iron, 4 sulfur cluster binding"/>
    <property type="evidence" value="ECO:0007669"/>
    <property type="project" value="UniProtKB-KW"/>
</dbReference>
<evidence type="ECO:0000256" key="11">
    <source>
        <dbReference type="ARBA" id="ARBA00023014"/>
    </source>
</evidence>
<keyword evidence="6 15" id="KW-0489">Methyltransferase</keyword>
<dbReference type="SFLD" id="SFLDS00029">
    <property type="entry name" value="Radical_SAM"/>
    <property type="match status" value="1"/>
</dbReference>
<evidence type="ECO:0000256" key="5">
    <source>
        <dbReference type="ARBA" id="ARBA00022552"/>
    </source>
</evidence>
<comment type="subcellular location">
    <subcellularLocation>
        <location evidence="2">Cytoplasm</location>
    </subcellularLocation>
</comment>
<dbReference type="GO" id="GO:0046677">
    <property type="term" value="P:response to antibiotic"/>
    <property type="evidence" value="ECO:0007669"/>
    <property type="project" value="UniProtKB-KW"/>
</dbReference>
<dbReference type="Gene3D" id="3.20.20.70">
    <property type="entry name" value="Aldolase class I"/>
    <property type="match status" value="1"/>
</dbReference>
<dbReference type="PANTHER" id="PTHR30544:SF5">
    <property type="entry name" value="RADICAL SAM CORE DOMAIN-CONTAINING PROTEIN"/>
    <property type="match status" value="1"/>
</dbReference>
<keyword evidence="13" id="KW-0046">Antibiotic resistance</keyword>
<evidence type="ECO:0000256" key="9">
    <source>
        <dbReference type="ARBA" id="ARBA00022723"/>
    </source>
</evidence>
<dbReference type="PROSITE" id="PS51918">
    <property type="entry name" value="RADICAL_SAM"/>
    <property type="match status" value="1"/>
</dbReference>
<keyword evidence="11" id="KW-0411">Iron-sulfur</keyword>
<evidence type="ECO:0000256" key="1">
    <source>
        <dbReference type="ARBA" id="ARBA00001966"/>
    </source>
</evidence>
<dbReference type="GO" id="GO:0005737">
    <property type="term" value="C:cytoplasm"/>
    <property type="evidence" value="ECO:0007669"/>
    <property type="project" value="UniProtKB-SubCell"/>
</dbReference>
<dbReference type="FunFam" id="3.20.20.70:FF:000014">
    <property type="entry name" value="Probable dual-specificity RNA methyltransferase RlmN"/>
    <property type="match status" value="1"/>
</dbReference>
<sequence length="342" mass="38783">MKQIESKYYKMSQIISALNLPDYRYEQVIKAIFTQRIEQFSKMHLLPGNLREVLIQEFGDQVNSIVPIVSKDSRQANKLLFQLSDGERIEAIGLHYKQGWESFCISSQCGCGFGCGFCATGTAGLKRNLTADEITDQLLYFTMKGHKLDSISFMGMGEAFANPHLFDALSILTDTALFNLSQRRITISTIGIIPGIQRLTQDFPQVNLAFSLHSPFEEQRSELMPVNKRYPLGEVMETLDEHIKRTGRRVFIAYILLKGVNDSKKHALAVAQMLHGRGSWKHLYHVDLIPYNATDKTFRHFDISDRKSINEFQDILKKSGIHTTVRTQFGGDISAACGQLYC</sequence>
<evidence type="ECO:0000256" key="13">
    <source>
        <dbReference type="ARBA" id="ARBA00023251"/>
    </source>
</evidence>
<evidence type="ECO:0000256" key="6">
    <source>
        <dbReference type="ARBA" id="ARBA00022603"/>
    </source>
</evidence>
<organism evidence="15 16">
    <name type="scientific">Anaerocolumna jejuensis DSM 15929</name>
    <dbReference type="NCBI Taxonomy" id="1121322"/>
    <lineage>
        <taxon>Bacteria</taxon>
        <taxon>Bacillati</taxon>
        <taxon>Bacillota</taxon>
        <taxon>Clostridia</taxon>
        <taxon>Lachnospirales</taxon>
        <taxon>Lachnospiraceae</taxon>
        <taxon>Anaerocolumna</taxon>
    </lineage>
</organism>
<dbReference type="InterPro" id="IPR013785">
    <property type="entry name" value="Aldolase_TIM"/>
</dbReference>
<evidence type="ECO:0000256" key="8">
    <source>
        <dbReference type="ARBA" id="ARBA00022691"/>
    </source>
</evidence>
<dbReference type="RefSeq" id="WP_073276791.1">
    <property type="nucleotide sequence ID" value="NZ_FRAC01000013.1"/>
</dbReference>
<keyword evidence="8" id="KW-0949">S-adenosyl-L-methionine</keyword>
<dbReference type="PIRSF" id="PIRSF006004">
    <property type="entry name" value="CHP00048"/>
    <property type="match status" value="1"/>
</dbReference>
<dbReference type="InterPro" id="IPR004383">
    <property type="entry name" value="rRNA_lsu_MTrfase_RlmN/Cfr"/>
</dbReference>
<dbReference type="GO" id="GO:0070475">
    <property type="term" value="P:rRNA base methylation"/>
    <property type="evidence" value="ECO:0007669"/>
    <property type="project" value="InterPro"/>
</dbReference>
<dbReference type="STRING" id="1121322.SAMN02745136_02717"/>
<dbReference type="OrthoDB" id="9793973at2"/>
<dbReference type="InterPro" id="IPR007197">
    <property type="entry name" value="rSAM"/>
</dbReference>
<dbReference type="GO" id="GO:0008173">
    <property type="term" value="F:RNA methyltransferase activity"/>
    <property type="evidence" value="ECO:0007669"/>
    <property type="project" value="InterPro"/>
</dbReference>
<dbReference type="SFLD" id="SFLDF00275">
    <property type="entry name" value="adenosine_C2_methyltransferase"/>
    <property type="match status" value="1"/>
</dbReference>
<evidence type="ECO:0000313" key="16">
    <source>
        <dbReference type="Proteomes" id="UP000184386"/>
    </source>
</evidence>
<keyword evidence="3" id="KW-0004">4Fe-4S</keyword>
<gene>
    <name evidence="15" type="ORF">SAMN02745136_02717</name>
</gene>
<proteinExistence type="predicted"/>
<evidence type="ECO:0000256" key="10">
    <source>
        <dbReference type="ARBA" id="ARBA00023004"/>
    </source>
</evidence>
<dbReference type="NCBIfam" id="NF000424">
    <property type="entry name" value="CfrAB"/>
    <property type="match status" value="1"/>
</dbReference>
<dbReference type="GO" id="GO:0030488">
    <property type="term" value="P:tRNA methylation"/>
    <property type="evidence" value="ECO:0007669"/>
    <property type="project" value="TreeGrafter"/>
</dbReference>
<keyword evidence="9" id="KW-0479">Metal-binding</keyword>
<evidence type="ECO:0000256" key="2">
    <source>
        <dbReference type="ARBA" id="ARBA00004496"/>
    </source>
</evidence>
<feature type="domain" description="Radical SAM core" evidence="14">
    <location>
        <begin position="97"/>
        <end position="326"/>
    </location>
</feature>
<keyword evidence="12" id="KW-1015">Disulfide bond</keyword>
<comment type="cofactor">
    <cofactor evidence="1">
        <name>[4Fe-4S] cluster</name>
        <dbReference type="ChEBI" id="CHEBI:49883"/>
    </cofactor>
</comment>
<dbReference type="NCBIfam" id="NF011024">
    <property type="entry name" value="PRK14453.1"/>
    <property type="match status" value="1"/>
</dbReference>
<keyword evidence="4" id="KW-0963">Cytoplasm</keyword>
<dbReference type="EMBL" id="FRAC01000013">
    <property type="protein sequence ID" value="SHK53952.1"/>
    <property type="molecule type" value="Genomic_DNA"/>
</dbReference>
<reference evidence="15 16" key="1">
    <citation type="submission" date="2016-11" db="EMBL/GenBank/DDBJ databases">
        <authorList>
            <person name="Jaros S."/>
            <person name="Januszkiewicz K."/>
            <person name="Wedrychowicz H."/>
        </authorList>
    </citation>
    <scope>NUCLEOTIDE SEQUENCE [LARGE SCALE GENOMIC DNA]</scope>
    <source>
        <strain evidence="15 16">DSM 15929</strain>
    </source>
</reference>
<dbReference type="Proteomes" id="UP000184386">
    <property type="component" value="Unassembled WGS sequence"/>
</dbReference>
<protein>
    <submittedName>
        <fullName evidence="15">23S rRNA (Adenine-C8)-methyltransferase</fullName>
    </submittedName>
</protein>
<dbReference type="SFLD" id="SFLDG01061">
    <property type="entry name" value="methylthiotransferase"/>
    <property type="match status" value="1"/>
</dbReference>
<evidence type="ECO:0000313" key="15">
    <source>
        <dbReference type="EMBL" id="SHK53952.1"/>
    </source>
</evidence>
<dbReference type="InterPro" id="IPR005839">
    <property type="entry name" value="Methylthiotransferase"/>
</dbReference>
<name>A0A1M6TA70_9FIRM</name>
<evidence type="ECO:0000256" key="3">
    <source>
        <dbReference type="ARBA" id="ARBA00022485"/>
    </source>
</evidence>
<dbReference type="GO" id="GO:0046872">
    <property type="term" value="F:metal ion binding"/>
    <property type="evidence" value="ECO:0007669"/>
    <property type="project" value="UniProtKB-KW"/>
</dbReference>
<dbReference type="SFLD" id="SFLDF00296">
    <property type="entry name" value="adenosine_C8_methyltransferase"/>
    <property type="match status" value="1"/>
</dbReference>
<dbReference type="PANTHER" id="PTHR30544">
    <property type="entry name" value="23S RRNA METHYLTRANSFERASE"/>
    <property type="match status" value="1"/>
</dbReference>
<dbReference type="SFLD" id="SFLDG01062">
    <property type="entry name" value="methyltransferase_(Class_A)"/>
    <property type="match status" value="1"/>
</dbReference>
<evidence type="ECO:0000259" key="14">
    <source>
        <dbReference type="PROSITE" id="PS51918"/>
    </source>
</evidence>
<dbReference type="InterPro" id="IPR022881">
    <property type="entry name" value="rRNA_lsu_MeTfrase_Cfr"/>
</dbReference>
<evidence type="ECO:0000256" key="12">
    <source>
        <dbReference type="ARBA" id="ARBA00023157"/>
    </source>
</evidence>